<comment type="caution">
    <text evidence="2">The sequence shown here is derived from an EMBL/GenBank/DDBJ whole genome shotgun (WGS) entry which is preliminary data.</text>
</comment>
<organism evidence="2 3">
    <name type="scientific">Ridgeia piscesae</name>
    <name type="common">Tubeworm</name>
    <dbReference type="NCBI Taxonomy" id="27915"/>
    <lineage>
        <taxon>Eukaryota</taxon>
        <taxon>Metazoa</taxon>
        <taxon>Spiralia</taxon>
        <taxon>Lophotrochozoa</taxon>
        <taxon>Annelida</taxon>
        <taxon>Polychaeta</taxon>
        <taxon>Sedentaria</taxon>
        <taxon>Canalipalpata</taxon>
        <taxon>Sabellida</taxon>
        <taxon>Siboglinidae</taxon>
        <taxon>Ridgeia</taxon>
    </lineage>
</organism>
<evidence type="ECO:0000313" key="2">
    <source>
        <dbReference type="EMBL" id="KAK2184424.1"/>
    </source>
</evidence>
<gene>
    <name evidence="2" type="ORF">NP493_266g01025</name>
</gene>
<protein>
    <submittedName>
        <fullName evidence="2">Uncharacterized protein</fullName>
    </submittedName>
</protein>
<dbReference type="Proteomes" id="UP001209878">
    <property type="component" value="Unassembled WGS sequence"/>
</dbReference>
<keyword evidence="3" id="KW-1185">Reference proteome</keyword>
<name>A0AAD9NXQ1_RIDPI</name>
<evidence type="ECO:0000256" key="1">
    <source>
        <dbReference type="SAM" id="SignalP"/>
    </source>
</evidence>
<sequence>MRLVCTTACLLWLTSLALLADSISGYDTEPSGYRQTQNATNRLVFVARIDDDNSTLYCVATKDSRRVLVAVSLNVTGKTRHRFCSLNCSYVSQWCAAA</sequence>
<keyword evidence="1" id="KW-0732">Signal</keyword>
<accession>A0AAD9NXQ1</accession>
<evidence type="ECO:0000313" key="3">
    <source>
        <dbReference type="Proteomes" id="UP001209878"/>
    </source>
</evidence>
<reference evidence="2" key="1">
    <citation type="journal article" date="2023" name="Mol. Biol. Evol.">
        <title>Third-Generation Sequencing Reveals the Adaptive Role of the Epigenome in Three Deep-Sea Polychaetes.</title>
        <authorList>
            <person name="Perez M."/>
            <person name="Aroh O."/>
            <person name="Sun Y."/>
            <person name="Lan Y."/>
            <person name="Juniper S.K."/>
            <person name="Young C.R."/>
            <person name="Angers B."/>
            <person name="Qian P.Y."/>
        </authorList>
    </citation>
    <scope>NUCLEOTIDE SEQUENCE</scope>
    <source>
        <strain evidence="2">R07B-5</strain>
    </source>
</reference>
<dbReference type="EMBL" id="JAODUO010000265">
    <property type="protein sequence ID" value="KAK2184424.1"/>
    <property type="molecule type" value="Genomic_DNA"/>
</dbReference>
<feature type="chain" id="PRO_5042171322" evidence="1">
    <location>
        <begin position="26"/>
        <end position="98"/>
    </location>
</feature>
<feature type="signal peptide" evidence="1">
    <location>
        <begin position="1"/>
        <end position="25"/>
    </location>
</feature>
<dbReference type="AlphaFoldDB" id="A0AAD9NXQ1"/>
<proteinExistence type="predicted"/>